<evidence type="ECO:0000313" key="2">
    <source>
        <dbReference type="EnsemblMetazoa" id="HelroP179285"/>
    </source>
</evidence>
<name>T1FEH3_HELRO</name>
<gene>
    <name evidence="2" type="primary">20207222</name>
    <name evidence="1" type="ORF">HELRODRAFT_179285</name>
</gene>
<dbReference type="RefSeq" id="XP_009026378.1">
    <property type="nucleotide sequence ID" value="XM_009028130.1"/>
</dbReference>
<accession>T1FEH3</accession>
<dbReference type="KEGG" id="hro:HELRODRAFT_179285"/>
<dbReference type="CTD" id="20207222"/>
<evidence type="ECO:0000313" key="3">
    <source>
        <dbReference type="Proteomes" id="UP000015101"/>
    </source>
</evidence>
<reference evidence="2" key="3">
    <citation type="submission" date="2015-06" db="UniProtKB">
        <authorList>
            <consortium name="EnsemblMetazoa"/>
        </authorList>
    </citation>
    <scope>IDENTIFICATION</scope>
</reference>
<dbReference type="EMBL" id="KB097519">
    <property type="protein sequence ID" value="ESN95509.1"/>
    <property type="molecule type" value="Genomic_DNA"/>
</dbReference>
<sequence length="170" mass="19577">MGKNYFIDYIALVSRCWFPEWNTVGEVRGMPAFPNAARDLIFIVSLLLRCTSERTVALCNTYPGEVPTSTKVTLQCNANLPAYRYIIAHQAVGAFDGYFSFCDWKLMSRSFFHQTNCIKLGEYLCDSFNFNEQLNICQLNKHRNGYLNGSLITNTSCSFWVSHYYYYGNV</sequence>
<dbReference type="PANTHER" id="PTHR45713">
    <property type="entry name" value="FTP DOMAIN-CONTAINING PROTEIN"/>
    <property type="match status" value="1"/>
</dbReference>
<dbReference type="PANTHER" id="PTHR45713:SF6">
    <property type="entry name" value="F5_8 TYPE C DOMAIN-CONTAINING PROTEIN"/>
    <property type="match status" value="1"/>
</dbReference>
<dbReference type="EMBL" id="AMQM01006802">
    <property type="status" value="NOT_ANNOTATED_CDS"/>
    <property type="molecule type" value="Genomic_DNA"/>
</dbReference>
<dbReference type="HOGENOM" id="CLU_1572349_0_0_1"/>
<protein>
    <submittedName>
        <fullName evidence="1 2">Uncharacterized protein</fullName>
    </submittedName>
</protein>
<evidence type="ECO:0000313" key="1">
    <source>
        <dbReference type="EMBL" id="ESN95509.1"/>
    </source>
</evidence>
<dbReference type="AlphaFoldDB" id="T1FEH3"/>
<reference evidence="3" key="1">
    <citation type="submission" date="2012-12" db="EMBL/GenBank/DDBJ databases">
        <authorList>
            <person name="Hellsten U."/>
            <person name="Grimwood J."/>
            <person name="Chapman J.A."/>
            <person name="Shapiro H."/>
            <person name="Aerts A."/>
            <person name="Otillar R.P."/>
            <person name="Terry A.Y."/>
            <person name="Boore J.L."/>
            <person name="Simakov O."/>
            <person name="Marletaz F."/>
            <person name="Cho S.-J."/>
            <person name="Edsinger-Gonzales E."/>
            <person name="Havlak P."/>
            <person name="Kuo D.-H."/>
            <person name="Larsson T."/>
            <person name="Lv J."/>
            <person name="Arendt D."/>
            <person name="Savage R."/>
            <person name="Osoegawa K."/>
            <person name="de Jong P."/>
            <person name="Lindberg D.R."/>
            <person name="Seaver E.C."/>
            <person name="Weisblat D.A."/>
            <person name="Putnam N.H."/>
            <person name="Grigoriev I.V."/>
            <person name="Rokhsar D.S."/>
        </authorList>
    </citation>
    <scope>NUCLEOTIDE SEQUENCE</scope>
</reference>
<proteinExistence type="predicted"/>
<dbReference type="InParanoid" id="T1FEH3"/>
<dbReference type="GeneID" id="20207222"/>
<dbReference type="InterPro" id="IPR051941">
    <property type="entry name" value="BG_Antigen-Binding_Lectin"/>
</dbReference>
<reference evidence="1 3" key="2">
    <citation type="journal article" date="2013" name="Nature">
        <title>Insights into bilaterian evolution from three spiralian genomes.</title>
        <authorList>
            <person name="Simakov O."/>
            <person name="Marletaz F."/>
            <person name="Cho S.J."/>
            <person name="Edsinger-Gonzales E."/>
            <person name="Havlak P."/>
            <person name="Hellsten U."/>
            <person name="Kuo D.H."/>
            <person name="Larsson T."/>
            <person name="Lv J."/>
            <person name="Arendt D."/>
            <person name="Savage R."/>
            <person name="Osoegawa K."/>
            <person name="de Jong P."/>
            <person name="Grimwood J."/>
            <person name="Chapman J.A."/>
            <person name="Shapiro H."/>
            <person name="Aerts A."/>
            <person name="Otillar R.P."/>
            <person name="Terry A.Y."/>
            <person name="Boore J.L."/>
            <person name="Grigoriev I.V."/>
            <person name="Lindberg D.R."/>
            <person name="Seaver E.C."/>
            <person name="Weisblat D.A."/>
            <person name="Putnam N.H."/>
            <person name="Rokhsar D.S."/>
        </authorList>
    </citation>
    <scope>NUCLEOTIDE SEQUENCE</scope>
</reference>
<dbReference type="Proteomes" id="UP000015101">
    <property type="component" value="Unassembled WGS sequence"/>
</dbReference>
<keyword evidence="3" id="KW-1185">Reference proteome</keyword>
<dbReference type="EnsemblMetazoa" id="HelroT179285">
    <property type="protein sequence ID" value="HelroP179285"/>
    <property type="gene ID" value="HelroG179285"/>
</dbReference>
<organism evidence="2 3">
    <name type="scientific">Helobdella robusta</name>
    <name type="common">Californian leech</name>
    <dbReference type="NCBI Taxonomy" id="6412"/>
    <lineage>
        <taxon>Eukaryota</taxon>
        <taxon>Metazoa</taxon>
        <taxon>Spiralia</taxon>
        <taxon>Lophotrochozoa</taxon>
        <taxon>Annelida</taxon>
        <taxon>Clitellata</taxon>
        <taxon>Hirudinea</taxon>
        <taxon>Rhynchobdellida</taxon>
        <taxon>Glossiphoniidae</taxon>
        <taxon>Helobdella</taxon>
    </lineage>
</organism>